<protein>
    <submittedName>
        <fullName evidence="2">Uncharacterized protein</fullName>
    </submittedName>
</protein>
<evidence type="ECO:0000313" key="2">
    <source>
        <dbReference type="EMBL" id="KFD71982.1"/>
    </source>
</evidence>
<organism evidence="2">
    <name type="scientific">Trichuris suis</name>
    <name type="common">pig whipworm</name>
    <dbReference type="NCBI Taxonomy" id="68888"/>
    <lineage>
        <taxon>Eukaryota</taxon>
        <taxon>Metazoa</taxon>
        <taxon>Ecdysozoa</taxon>
        <taxon>Nematoda</taxon>
        <taxon>Enoplea</taxon>
        <taxon>Dorylaimia</taxon>
        <taxon>Trichinellida</taxon>
        <taxon>Trichuridae</taxon>
        <taxon>Trichuris</taxon>
    </lineage>
</organism>
<dbReference type="Proteomes" id="UP000030758">
    <property type="component" value="Unassembled WGS sequence"/>
</dbReference>
<feature type="region of interest" description="Disordered" evidence="1">
    <location>
        <begin position="1"/>
        <end position="20"/>
    </location>
</feature>
<gene>
    <name evidence="2" type="ORF">M514_15684</name>
</gene>
<reference evidence="2" key="1">
    <citation type="journal article" date="2014" name="Nat. Genet.">
        <title>Genome and transcriptome of the porcine whipworm Trichuris suis.</title>
        <authorList>
            <person name="Jex A.R."/>
            <person name="Nejsum P."/>
            <person name="Schwarz E.M."/>
            <person name="Hu L."/>
            <person name="Young N.D."/>
            <person name="Hall R.S."/>
            <person name="Korhonen P.K."/>
            <person name="Liao S."/>
            <person name="Thamsborg S."/>
            <person name="Xia J."/>
            <person name="Xu P."/>
            <person name="Wang S."/>
            <person name="Scheerlinck J.P."/>
            <person name="Hofmann A."/>
            <person name="Sternberg P.W."/>
            <person name="Wang J."/>
            <person name="Gasser R.B."/>
        </authorList>
    </citation>
    <scope>NUCLEOTIDE SEQUENCE [LARGE SCALE GENOMIC DNA]</scope>
    <source>
        <strain evidence="2">DCEP-RM93F</strain>
    </source>
</reference>
<name>A0A085NR86_9BILA</name>
<dbReference type="AlphaFoldDB" id="A0A085NR86"/>
<accession>A0A085NR86</accession>
<proteinExistence type="predicted"/>
<evidence type="ECO:0000256" key="1">
    <source>
        <dbReference type="SAM" id="MobiDB-lite"/>
    </source>
</evidence>
<feature type="non-terminal residue" evidence="2">
    <location>
        <position position="94"/>
    </location>
</feature>
<dbReference type="EMBL" id="KL367479">
    <property type="protein sequence ID" value="KFD71982.1"/>
    <property type="molecule type" value="Genomic_DNA"/>
</dbReference>
<sequence>MGCKNWCSNSSPNRTDTANPSHALVHSSKVAIICSGQFPLGNVKVSEWNSLFLLFSIISSSQELSMDGFQKSRNTEASSSLTTTLFARTQCMTE</sequence>